<accession>R0K2Z5</accession>
<keyword evidence="2" id="KW-0812">Transmembrane</keyword>
<keyword evidence="4" id="KW-1185">Reference proteome</keyword>
<dbReference type="HOGENOM" id="CLU_151437_0_0_1"/>
<feature type="compositionally biased region" description="Basic and acidic residues" evidence="1">
    <location>
        <begin position="109"/>
        <end position="126"/>
    </location>
</feature>
<evidence type="ECO:0000256" key="1">
    <source>
        <dbReference type="SAM" id="MobiDB-lite"/>
    </source>
</evidence>
<feature type="region of interest" description="Disordered" evidence="1">
    <location>
        <begin position="109"/>
        <end position="136"/>
    </location>
</feature>
<sequence length="136" mass="14993">MAPTPSTSDIPQAPPADLANISSHNDGFSPGAIIGIVIAIVCLLLVVPLIAVLLRRYEKSRLRETPRIPDNSDASLRSIGENHSLQRILVTKELLRSSIRMERIDSGLRRPDEVYGGGREREESWSHTDVQGGSWK</sequence>
<evidence type="ECO:0000256" key="2">
    <source>
        <dbReference type="SAM" id="Phobius"/>
    </source>
</evidence>
<dbReference type="OrthoDB" id="3693225at2759"/>
<proteinExistence type="predicted"/>
<reference evidence="3 4" key="1">
    <citation type="journal article" date="2012" name="PLoS Pathog.">
        <title>Diverse lifestyles and strategies of plant pathogenesis encoded in the genomes of eighteen Dothideomycetes fungi.</title>
        <authorList>
            <person name="Ohm R.A."/>
            <person name="Feau N."/>
            <person name="Henrissat B."/>
            <person name="Schoch C.L."/>
            <person name="Horwitz B.A."/>
            <person name="Barry K.W."/>
            <person name="Condon B.J."/>
            <person name="Copeland A.C."/>
            <person name="Dhillon B."/>
            <person name="Glaser F."/>
            <person name="Hesse C.N."/>
            <person name="Kosti I."/>
            <person name="LaButti K."/>
            <person name="Lindquist E.A."/>
            <person name="Lucas S."/>
            <person name="Salamov A.A."/>
            <person name="Bradshaw R.E."/>
            <person name="Ciuffetti L."/>
            <person name="Hamelin R.C."/>
            <person name="Kema G.H.J."/>
            <person name="Lawrence C."/>
            <person name="Scott J.A."/>
            <person name="Spatafora J.W."/>
            <person name="Turgeon B.G."/>
            <person name="de Wit P.J.G.M."/>
            <person name="Zhong S."/>
            <person name="Goodwin S.B."/>
            <person name="Grigoriev I.V."/>
        </authorList>
    </citation>
    <scope>NUCLEOTIDE SEQUENCE [LARGE SCALE GENOMIC DNA]</scope>
    <source>
        <strain evidence="4">28A</strain>
    </source>
</reference>
<name>R0K2Z5_EXST2</name>
<dbReference type="EMBL" id="KB908592">
    <property type="protein sequence ID" value="EOA87493.1"/>
    <property type="molecule type" value="Genomic_DNA"/>
</dbReference>
<organism evidence="3 4">
    <name type="scientific">Exserohilum turcicum (strain 28A)</name>
    <name type="common">Northern leaf blight fungus</name>
    <name type="synonym">Setosphaeria turcica</name>
    <dbReference type="NCBI Taxonomy" id="671987"/>
    <lineage>
        <taxon>Eukaryota</taxon>
        <taxon>Fungi</taxon>
        <taxon>Dikarya</taxon>
        <taxon>Ascomycota</taxon>
        <taxon>Pezizomycotina</taxon>
        <taxon>Dothideomycetes</taxon>
        <taxon>Pleosporomycetidae</taxon>
        <taxon>Pleosporales</taxon>
        <taxon>Pleosporineae</taxon>
        <taxon>Pleosporaceae</taxon>
        <taxon>Exserohilum</taxon>
    </lineage>
</organism>
<feature type="compositionally biased region" description="Polar residues" evidence="1">
    <location>
        <begin position="127"/>
        <end position="136"/>
    </location>
</feature>
<dbReference type="Proteomes" id="UP000016935">
    <property type="component" value="Unassembled WGS sequence"/>
</dbReference>
<dbReference type="AlphaFoldDB" id="R0K2Z5"/>
<dbReference type="RefSeq" id="XP_008025094.1">
    <property type="nucleotide sequence ID" value="XM_008026903.1"/>
</dbReference>
<keyword evidence="2" id="KW-0472">Membrane</keyword>
<evidence type="ECO:0000313" key="3">
    <source>
        <dbReference type="EMBL" id="EOA87493.1"/>
    </source>
</evidence>
<dbReference type="GeneID" id="19403577"/>
<keyword evidence="2" id="KW-1133">Transmembrane helix</keyword>
<gene>
    <name evidence="3" type="ORF">SETTUDRAFT_31745</name>
</gene>
<dbReference type="eggNOG" id="ENOG502RH4M">
    <property type="taxonomic scope" value="Eukaryota"/>
</dbReference>
<feature type="transmembrane region" description="Helical" evidence="2">
    <location>
        <begin position="32"/>
        <end position="54"/>
    </location>
</feature>
<evidence type="ECO:0000313" key="4">
    <source>
        <dbReference type="Proteomes" id="UP000016935"/>
    </source>
</evidence>
<protein>
    <submittedName>
        <fullName evidence="3">Uncharacterized protein</fullName>
    </submittedName>
</protein>
<reference evidence="3 4" key="2">
    <citation type="journal article" date="2013" name="PLoS Genet.">
        <title>Comparative genome structure, secondary metabolite, and effector coding capacity across Cochliobolus pathogens.</title>
        <authorList>
            <person name="Condon B.J."/>
            <person name="Leng Y."/>
            <person name="Wu D."/>
            <person name="Bushley K.E."/>
            <person name="Ohm R.A."/>
            <person name="Otillar R."/>
            <person name="Martin J."/>
            <person name="Schackwitz W."/>
            <person name="Grimwood J."/>
            <person name="MohdZainudin N."/>
            <person name="Xue C."/>
            <person name="Wang R."/>
            <person name="Manning V.A."/>
            <person name="Dhillon B."/>
            <person name="Tu Z.J."/>
            <person name="Steffenson B.J."/>
            <person name="Salamov A."/>
            <person name="Sun H."/>
            <person name="Lowry S."/>
            <person name="LaButti K."/>
            <person name="Han J."/>
            <person name="Copeland A."/>
            <person name="Lindquist E."/>
            <person name="Barry K."/>
            <person name="Schmutz J."/>
            <person name="Baker S.E."/>
            <person name="Ciuffetti L.M."/>
            <person name="Grigoriev I.V."/>
            <person name="Zhong S."/>
            <person name="Turgeon B.G."/>
        </authorList>
    </citation>
    <scope>NUCLEOTIDE SEQUENCE [LARGE SCALE GENOMIC DNA]</scope>
    <source>
        <strain evidence="4">28A</strain>
    </source>
</reference>